<evidence type="ECO:0000256" key="1">
    <source>
        <dbReference type="SAM" id="Phobius"/>
    </source>
</evidence>
<feature type="transmembrane region" description="Helical" evidence="1">
    <location>
        <begin position="21"/>
        <end position="42"/>
    </location>
</feature>
<evidence type="ECO:0000313" key="3">
    <source>
        <dbReference type="Proteomes" id="UP000520814"/>
    </source>
</evidence>
<feature type="transmembrane region" description="Helical" evidence="1">
    <location>
        <begin position="54"/>
        <end position="77"/>
    </location>
</feature>
<feature type="transmembrane region" description="Helical" evidence="1">
    <location>
        <begin position="115"/>
        <end position="136"/>
    </location>
</feature>
<protein>
    <submittedName>
        <fullName evidence="2">Uncharacterized protein</fullName>
    </submittedName>
</protein>
<dbReference type="AlphaFoldDB" id="A0A7W9ST48"/>
<gene>
    <name evidence="2" type="ORF">HNQ39_003274</name>
</gene>
<evidence type="ECO:0000313" key="2">
    <source>
        <dbReference type="EMBL" id="MBB6051464.1"/>
    </source>
</evidence>
<organism evidence="2 3">
    <name type="scientific">Armatimonas rosea</name>
    <dbReference type="NCBI Taxonomy" id="685828"/>
    <lineage>
        <taxon>Bacteria</taxon>
        <taxon>Bacillati</taxon>
        <taxon>Armatimonadota</taxon>
        <taxon>Armatimonadia</taxon>
        <taxon>Armatimonadales</taxon>
        <taxon>Armatimonadaceae</taxon>
        <taxon>Armatimonas</taxon>
    </lineage>
</organism>
<dbReference type="RefSeq" id="WP_184198472.1">
    <property type="nucleotide sequence ID" value="NZ_JACHGW010000003.1"/>
</dbReference>
<accession>A0A7W9ST48</accession>
<name>A0A7W9ST48_ARMRO</name>
<proteinExistence type="predicted"/>
<keyword evidence="1" id="KW-0812">Transmembrane</keyword>
<sequence>MQAQQQKPTKQNSSPKQRLSVGEVVVAILNLLIGAVGAWSAFDLLIHLGDSPIFLLPGSTGALGALGAILTGILVFLRQRRLAFATQWLGVAGALGFFAVTAWAMLKNGFRLSDFIYYILPLLIVALVFTWFAWFLKRIDESK</sequence>
<feature type="transmembrane region" description="Helical" evidence="1">
    <location>
        <begin position="84"/>
        <end position="103"/>
    </location>
</feature>
<reference evidence="2 3" key="1">
    <citation type="submission" date="2020-08" db="EMBL/GenBank/DDBJ databases">
        <title>Genomic Encyclopedia of Type Strains, Phase IV (KMG-IV): sequencing the most valuable type-strain genomes for metagenomic binning, comparative biology and taxonomic classification.</title>
        <authorList>
            <person name="Goeker M."/>
        </authorList>
    </citation>
    <scope>NUCLEOTIDE SEQUENCE [LARGE SCALE GENOMIC DNA]</scope>
    <source>
        <strain evidence="2 3">DSM 23562</strain>
    </source>
</reference>
<dbReference type="EMBL" id="JACHGW010000003">
    <property type="protein sequence ID" value="MBB6051464.1"/>
    <property type="molecule type" value="Genomic_DNA"/>
</dbReference>
<keyword evidence="1" id="KW-1133">Transmembrane helix</keyword>
<keyword evidence="3" id="KW-1185">Reference proteome</keyword>
<comment type="caution">
    <text evidence="2">The sequence shown here is derived from an EMBL/GenBank/DDBJ whole genome shotgun (WGS) entry which is preliminary data.</text>
</comment>
<dbReference type="Proteomes" id="UP000520814">
    <property type="component" value="Unassembled WGS sequence"/>
</dbReference>
<keyword evidence="1" id="KW-0472">Membrane</keyword>